<sequence length="269" mass="29366">MTVVHLLSGLGGVARLTELVAAGTGRAAITTACERAQVLRVARGICALPNHDPAVVDALRLGVELACVSAAHHRGLWILRQPRLMHVATDHGRQIDTAGLRVHRAARRVTDLVVCLQVMRCLPELDALCIVESAVVRGAVTLDDLREHVVGHRSGALRRIVALIDPQAESILETVARYRLLEAGFHVASQVQVSGVGRLGLVVDGVLGVEADGREYHSDRRAFEEDRRRWNLLPARGMPVLRVTWSLLQRDPDTFIRLVRAALEAHSAP</sequence>
<accession>A0A7X1NNJ1</accession>
<reference evidence="3" key="1">
    <citation type="submission" date="2019-07" db="EMBL/GenBank/DDBJ databases">
        <title>Arthrobacter KR32 sp. nov., isolated from mountain cheese made of cows milk.</title>
        <authorList>
            <person name="Flegler A."/>
        </authorList>
    </citation>
    <scope>NUCLEOTIDE SEQUENCE [LARGE SCALE GENOMIC DNA]</scope>
    <source>
        <strain evidence="3">KR32</strain>
    </source>
</reference>
<gene>
    <name evidence="2" type="ORF">FNH21_04785</name>
</gene>
<dbReference type="Gene3D" id="3.40.960.10">
    <property type="entry name" value="VSR Endonuclease"/>
    <property type="match status" value="1"/>
</dbReference>
<dbReference type="InterPro" id="IPR011335">
    <property type="entry name" value="Restrct_endonuc-II-like"/>
</dbReference>
<dbReference type="InterPro" id="IPR049468">
    <property type="entry name" value="Restrct_endonuc-II-like_dom"/>
</dbReference>
<proteinExistence type="predicted"/>
<dbReference type="Pfam" id="PF18741">
    <property type="entry name" value="MTES_1575"/>
    <property type="match status" value="1"/>
</dbReference>
<protein>
    <recommendedName>
        <fullName evidence="1">Restriction endonuclease type II-like domain-containing protein</fullName>
    </recommendedName>
</protein>
<dbReference type="Proteomes" id="UP000326464">
    <property type="component" value="Unassembled WGS sequence"/>
</dbReference>
<dbReference type="AlphaFoldDB" id="A0A7X1NNJ1"/>
<comment type="caution">
    <text evidence="2">The sequence shown here is derived from an EMBL/GenBank/DDBJ whole genome shotgun (WGS) entry which is preliminary data.</text>
</comment>
<dbReference type="EMBL" id="VJXX01000001">
    <property type="protein sequence ID" value="MPY10038.1"/>
    <property type="molecule type" value="Genomic_DNA"/>
</dbReference>
<evidence type="ECO:0000313" key="2">
    <source>
        <dbReference type="EMBL" id="MPY10038.1"/>
    </source>
</evidence>
<evidence type="ECO:0000313" key="3">
    <source>
        <dbReference type="Proteomes" id="UP000326464"/>
    </source>
</evidence>
<feature type="domain" description="Restriction endonuclease type II-like" evidence="1">
    <location>
        <begin position="179"/>
        <end position="263"/>
    </location>
</feature>
<keyword evidence="3" id="KW-1185">Reference proteome</keyword>
<dbReference type="SUPFAM" id="SSF52980">
    <property type="entry name" value="Restriction endonuclease-like"/>
    <property type="match status" value="1"/>
</dbReference>
<evidence type="ECO:0000259" key="1">
    <source>
        <dbReference type="Pfam" id="PF18741"/>
    </source>
</evidence>
<name>A0A7X1NNJ1_9MICC</name>
<dbReference type="OrthoDB" id="2594539at2"/>
<organism evidence="2 3">
    <name type="scientific">Arthrobacter bussei</name>
    <dbReference type="NCBI Taxonomy" id="2594179"/>
    <lineage>
        <taxon>Bacteria</taxon>
        <taxon>Bacillati</taxon>
        <taxon>Actinomycetota</taxon>
        <taxon>Actinomycetes</taxon>
        <taxon>Micrococcales</taxon>
        <taxon>Micrococcaceae</taxon>
        <taxon>Arthrobacter</taxon>
    </lineage>
</organism>
<dbReference type="RefSeq" id="WP_152812676.1">
    <property type="nucleotide sequence ID" value="NZ_VJXX01000001.1"/>
</dbReference>